<name>B9AFM0_METSM</name>
<dbReference type="NCBIfam" id="TIGR00275">
    <property type="entry name" value="aminoacetone oxidase family FAD-binding enzyme"/>
    <property type="match status" value="1"/>
</dbReference>
<organism evidence="6 7">
    <name type="scientific">Methanobrevibacter smithii DSM 2375</name>
    <dbReference type="NCBI Taxonomy" id="483214"/>
    <lineage>
        <taxon>Archaea</taxon>
        <taxon>Methanobacteriati</taxon>
        <taxon>Methanobacteriota</taxon>
        <taxon>Methanomada group</taxon>
        <taxon>Methanobacteria</taxon>
        <taxon>Methanobacteriales</taxon>
        <taxon>Methanobacteriaceae</taxon>
        <taxon>Methanobrevibacter</taxon>
    </lineage>
</organism>
<reference evidence="6 7" key="2">
    <citation type="submission" date="2008-11" db="EMBL/GenBank/DDBJ databases">
        <title>Draft genome sequence of Methanobrevibacter smithii (DSM 2375).</title>
        <authorList>
            <person name="Sudarsanam P."/>
            <person name="Ley R."/>
            <person name="Guruge J."/>
            <person name="Turnbaugh P.J."/>
            <person name="Mahowald M."/>
            <person name="Liep D."/>
            <person name="Gordon J."/>
        </authorList>
    </citation>
    <scope>NUCLEOTIDE SEQUENCE [LARGE SCALE GENOMIC DNA]</scope>
    <source>
        <strain evidence="6 7">DSM 2375</strain>
    </source>
</reference>
<dbReference type="PRINTS" id="PR00368">
    <property type="entry name" value="FADPNR"/>
</dbReference>
<dbReference type="Pfam" id="PF22780">
    <property type="entry name" value="HI0933_like_1st"/>
    <property type="match status" value="1"/>
</dbReference>
<dbReference type="InterPro" id="IPR004792">
    <property type="entry name" value="BaiN-like"/>
</dbReference>
<evidence type="ECO:0000256" key="3">
    <source>
        <dbReference type="ARBA" id="ARBA00022827"/>
    </source>
</evidence>
<feature type="domain" description="RsdA/BaiN/AoA(So)-like Rossmann fold-like" evidence="4">
    <location>
        <begin position="5"/>
        <end position="396"/>
    </location>
</feature>
<comment type="caution">
    <text evidence="6">The sequence shown here is derived from an EMBL/GenBank/DDBJ whole genome shotgun (WGS) entry which is preliminary data.</text>
</comment>
<dbReference type="OrthoDB" id="11867at2157"/>
<evidence type="ECO:0000256" key="1">
    <source>
        <dbReference type="ARBA" id="ARBA00001974"/>
    </source>
</evidence>
<evidence type="ECO:0000313" key="6">
    <source>
        <dbReference type="EMBL" id="EEE42260.1"/>
    </source>
</evidence>
<protein>
    <submittedName>
        <fullName evidence="6">Flavoprotein family protein</fullName>
    </submittedName>
</protein>
<dbReference type="AlphaFoldDB" id="B9AFM0"/>
<dbReference type="PATRIC" id="fig|483214.13.peg.1121"/>
<dbReference type="PANTHER" id="PTHR42887:SF2">
    <property type="entry name" value="OS12G0638800 PROTEIN"/>
    <property type="match status" value="1"/>
</dbReference>
<keyword evidence="3" id="KW-0274">FAD</keyword>
<reference evidence="6 7" key="1">
    <citation type="submission" date="2008-10" db="EMBL/GenBank/DDBJ databases">
        <authorList>
            <person name="Fulton L."/>
            <person name="Clifton S."/>
            <person name="Fulton B."/>
            <person name="Xu J."/>
            <person name="Minx P."/>
            <person name="Pepin K.H."/>
            <person name="Johnson M."/>
            <person name="Bhonagiri V."/>
            <person name="Nash W.E."/>
            <person name="Mardis E.R."/>
            <person name="Wilson R.K."/>
        </authorList>
    </citation>
    <scope>NUCLEOTIDE SEQUENCE [LARGE SCALE GENOMIC DNA]</scope>
    <source>
        <strain evidence="6 7">DSM 2375</strain>
    </source>
</reference>
<dbReference type="RefSeq" id="WP_004036102.1">
    <property type="nucleotide sequence ID" value="NZ_DS996911.1"/>
</dbReference>
<accession>B9AFM0</accession>
<keyword evidence="2" id="KW-0285">Flavoprotein</keyword>
<dbReference type="SUPFAM" id="SSF51905">
    <property type="entry name" value="FAD/NAD(P)-binding domain"/>
    <property type="match status" value="1"/>
</dbReference>
<dbReference type="SUPFAM" id="SSF160996">
    <property type="entry name" value="HI0933 insert domain-like"/>
    <property type="match status" value="1"/>
</dbReference>
<evidence type="ECO:0000259" key="4">
    <source>
        <dbReference type="Pfam" id="PF03486"/>
    </source>
</evidence>
<dbReference type="HOGENOM" id="CLU_025174_3_1_2"/>
<dbReference type="Gene3D" id="1.10.8.260">
    <property type="entry name" value="HI0933 insert domain-like"/>
    <property type="match status" value="1"/>
</dbReference>
<dbReference type="InterPro" id="IPR023166">
    <property type="entry name" value="BaiN-like_dom_sf"/>
</dbReference>
<evidence type="ECO:0000256" key="2">
    <source>
        <dbReference type="ARBA" id="ARBA00022630"/>
    </source>
</evidence>
<proteinExistence type="predicted"/>
<evidence type="ECO:0000313" key="7">
    <source>
        <dbReference type="Proteomes" id="UP000003489"/>
    </source>
</evidence>
<dbReference type="PRINTS" id="PR00411">
    <property type="entry name" value="PNDRDTASEI"/>
</dbReference>
<dbReference type="Proteomes" id="UP000003489">
    <property type="component" value="Unassembled WGS sequence"/>
</dbReference>
<dbReference type="Gene3D" id="2.40.30.10">
    <property type="entry name" value="Translation factors"/>
    <property type="match status" value="1"/>
</dbReference>
<dbReference type="EMBL" id="ABYW01000010">
    <property type="protein sequence ID" value="EEE42260.1"/>
    <property type="molecule type" value="Genomic_DNA"/>
</dbReference>
<dbReference type="InterPro" id="IPR036188">
    <property type="entry name" value="FAD/NAD-bd_sf"/>
</dbReference>
<dbReference type="InterPro" id="IPR055178">
    <property type="entry name" value="RsdA/BaiN/AoA(So)-like_dom"/>
</dbReference>
<feature type="domain" description="RsdA/BaiN/AoA(So)-like insert" evidence="5">
    <location>
        <begin position="182"/>
        <end position="338"/>
    </location>
</feature>
<dbReference type="Pfam" id="PF03486">
    <property type="entry name" value="HI0933_like"/>
    <property type="match status" value="1"/>
</dbReference>
<dbReference type="InterPro" id="IPR057661">
    <property type="entry name" value="RsdA/BaiN/AoA(So)_Rossmann"/>
</dbReference>
<gene>
    <name evidence="6" type="ORF">METSMIALI_01170</name>
</gene>
<dbReference type="PANTHER" id="PTHR42887">
    <property type="entry name" value="OS12G0638800 PROTEIN"/>
    <property type="match status" value="1"/>
</dbReference>
<sequence>MEEFDIAIIGGGPAGIMAAIAASADLNVVLLEKNSSLGSKLLITGGGRCNITNEKPIKKLLNSFHDKNFLKHSFYTFTNEMLLDLFRNRGLDFIVEDNNRVFPETEKSQDILAILKYYLKDITIKYNYEVSDIKKEDNFIINNDIIAEKVIIATGGATFPKTGSTGDGYYLTDNPVTDIKYGLVPLITKKDLSDIAGITLYDVVIKYKTFKIKDNVLISHVGLTGPGILNVSSEISRNTDYNILDNDDIELDEVLSVDLCPDVSQEELRVKFTNDFQDKGKTFIKNYLKYFLTNNFIKFFLEHLEIDGETQLSRINKKQKNKLIESLKNFKFEISGFNKDLSHVTLGGINIENINPKTMESTITEDLYFAGEVLEPVGPTGGYNLKIAFSTGYLAGLSASKE</sequence>
<comment type="cofactor">
    <cofactor evidence="1">
        <name>FAD</name>
        <dbReference type="ChEBI" id="CHEBI:57692"/>
    </cofactor>
</comment>
<evidence type="ECO:0000259" key="5">
    <source>
        <dbReference type="Pfam" id="PF22780"/>
    </source>
</evidence>
<dbReference type="Gene3D" id="3.50.50.60">
    <property type="entry name" value="FAD/NAD(P)-binding domain"/>
    <property type="match status" value="1"/>
</dbReference>